<evidence type="ECO:0000313" key="10">
    <source>
        <dbReference type="EMBL" id="HJD44852.1"/>
    </source>
</evidence>
<protein>
    <recommendedName>
        <fullName evidence="6">Probable septum site-determining protein MinC</fullName>
    </recommendedName>
</protein>
<evidence type="ECO:0000256" key="7">
    <source>
        <dbReference type="SAM" id="MobiDB-lite"/>
    </source>
</evidence>
<keyword evidence="2 6" id="KW-0132">Cell division</keyword>
<dbReference type="PANTHER" id="PTHR34108:SF1">
    <property type="entry name" value="SEPTUM SITE-DETERMINING PROTEIN MINC"/>
    <property type="match status" value="1"/>
</dbReference>
<dbReference type="Pfam" id="PF05209">
    <property type="entry name" value="MinC_N"/>
    <property type="match status" value="1"/>
</dbReference>
<evidence type="ECO:0000256" key="2">
    <source>
        <dbReference type="ARBA" id="ARBA00022618"/>
    </source>
</evidence>
<accession>A0A9D2U996</accession>
<feature type="compositionally biased region" description="Polar residues" evidence="7">
    <location>
        <begin position="107"/>
        <end position="116"/>
    </location>
</feature>
<feature type="domain" description="Septum formation inhibitor MinC N-terminal" evidence="9">
    <location>
        <begin position="13"/>
        <end position="82"/>
    </location>
</feature>
<dbReference type="GO" id="GO:1901891">
    <property type="term" value="P:regulation of cell septum assembly"/>
    <property type="evidence" value="ECO:0007669"/>
    <property type="project" value="InterPro"/>
</dbReference>
<comment type="caution">
    <text evidence="10">The sequence shown here is derived from an EMBL/GenBank/DDBJ whole genome shotgun (WGS) entry which is preliminary data.</text>
</comment>
<evidence type="ECO:0000256" key="6">
    <source>
        <dbReference type="HAMAP-Rule" id="MF_00267"/>
    </source>
</evidence>
<keyword evidence="3 6" id="KW-0717">Septation</keyword>
<comment type="subunit">
    <text evidence="6">Interacts with MinD and FtsZ.</text>
</comment>
<dbReference type="Pfam" id="PF03775">
    <property type="entry name" value="MinC_C"/>
    <property type="match status" value="1"/>
</dbReference>
<dbReference type="Proteomes" id="UP000823889">
    <property type="component" value="Unassembled WGS sequence"/>
</dbReference>
<dbReference type="HAMAP" id="MF_00267">
    <property type="entry name" value="MinC"/>
    <property type="match status" value="1"/>
</dbReference>
<dbReference type="GO" id="GO:0000902">
    <property type="term" value="P:cell morphogenesis"/>
    <property type="evidence" value="ECO:0007669"/>
    <property type="project" value="InterPro"/>
</dbReference>
<dbReference type="AlphaFoldDB" id="A0A9D2U996"/>
<evidence type="ECO:0000256" key="3">
    <source>
        <dbReference type="ARBA" id="ARBA00023210"/>
    </source>
</evidence>
<sequence length="284" mass="30224">MTTSLPSKGPEALDFKSATLYAVRLVLHSNDLDALVAALDQRMHDAGAFFEDEPVVLDASGLTQPIEWNRLLEAIRGHRLHPVGVVAQGEVLDSALASGLNEVDLSNAPTRPSTKPASEADVPTLHNKANFKTPSNTQEAPLPANTTNRLATESASVETPLAQKSEAPNTFTVAPAALVINRQLRSGQRVYARDTDLVIIGAVGQGAEVIADGNIHVYGPLRGKAMAGARGDATARIFTTELDPELIAIAGVYRVIDEDLDSSVHKQTTVIQLEADNLSIRTLS</sequence>
<feature type="compositionally biased region" description="Polar residues" evidence="7">
    <location>
        <begin position="130"/>
        <end position="145"/>
    </location>
</feature>
<feature type="domain" description="Septum formation inhibitor MinC C-terminal" evidence="8">
    <location>
        <begin position="179"/>
        <end position="280"/>
    </location>
</feature>
<feature type="region of interest" description="Disordered" evidence="7">
    <location>
        <begin position="103"/>
        <end position="145"/>
    </location>
</feature>
<dbReference type="Gene3D" id="2.160.20.70">
    <property type="match status" value="1"/>
</dbReference>
<dbReference type="NCBIfam" id="TIGR01222">
    <property type="entry name" value="minC"/>
    <property type="match status" value="1"/>
</dbReference>
<dbReference type="SUPFAM" id="SSF63848">
    <property type="entry name" value="Cell-division inhibitor MinC, C-terminal domain"/>
    <property type="match status" value="1"/>
</dbReference>
<evidence type="ECO:0000256" key="5">
    <source>
        <dbReference type="ARBA" id="ARBA00025606"/>
    </source>
</evidence>
<evidence type="ECO:0000259" key="8">
    <source>
        <dbReference type="Pfam" id="PF03775"/>
    </source>
</evidence>
<reference evidence="10" key="2">
    <citation type="submission" date="2021-04" db="EMBL/GenBank/DDBJ databases">
        <authorList>
            <person name="Gilroy R."/>
        </authorList>
    </citation>
    <scope>NUCLEOTIDE SEQUENCE</scope>
    <source>
        <strain evidence="10">9264</strain>
    </source>
</reference>
<evidence type="ECO:0000313" key="11">
    <source>
        <dbReference type="Proteomes" id="UP000823889"/>
    </source>
</evidence>
<dbReference type="InterPro" id="IPR007874">
    <property type="entry name" value="MinC_N"/>
</dbReference>
<evidence type="ECO:0000256" key="1">
    <source>
        <dbReference type="ARBA" id="ARBA00006291"/>
    </source>
</evidence>
<organism evidence="10 11">
    <name type="scientific">Candidatus Paenalcaligenes intestinipullorum</name>
    <dbReference type="NCBI Taxonomy" id="2838718"/>
    <lineage>
        <taxon>Bacteria</taxon>
        <taxon>Pseudomonadati</taxon>
        <taxon>Pseudomonadota</taxon>
        <taxon>Betaproteobacteria</taxon>
        <taxon>Burkholderiales</taxon>
        <taxon>Alcaligenaceae</taxon>
        <taxon>Paenalcaligenes</taxon>
    </lineage>
</organism>
<evidence type="ECO:0000259" key="9">
    <source>
        <dbReference type="Pfam" id="PF05209"/>
    </source>
</evidence>
<dbReference type="InterPro" id="IPR016098">
    <property type="entry name" value="CAP/MinC_C"/>
</dbReference>
<name>A0A9D2U996_9BURK</name>
<dbReference type="InterPro" id="IPR036145">
    <property type="entry name" value="MinC_C_sf"/>
</dbReference>
<gene>
    <name evidence="6 10" type="primary">minC</name>
    <name evidence="10" type="ORF">H9906_07490</name>
</gene>
<dbReference type="Gene3D" id="3.30.70.260">
    <property type="match status" value="1"/>
</dbReference>
<keyword evidence="4 6" id="KW-0131">Cell cycle</keyword>
<dbReference type="GO" id="GO:0051302">
    <property type="term" value="P:regulation of cell division"/>
    <property type="evidence" value="ECO:0007669"/>
    <property type="project" value="InterPro"/>
</dbReference>
<dbReference type="InterPro" id="IPR005526">
    <property type="entry name" value="Septum_form_inhib_MinC_C"/>
</dbReference>
<dbReference type="GO" id="GO:0000917">
    <property type="term" value="P:division septum assembly"/>
    <property type="evidence" value="ECO:0007669"/>
    <property type="project" value="UniProtKB-KW"/>
</dbReference>
<dbReference type="InterPro" id="IPR013033">
    <property type="entry name" value="MinC"/>
</dbReference>
<dbReference type="EMBL" id="DWUQ01000153">
    <property type="protein sequence ID" value="HJD44852.1"/>
    <property type="molecule type" value="Genomic_DNA"/>
</dbReference>
<proteinExistence type="inferred from homology"/>
<comment type="function">
    <text evidence="5 6">Cell division inhibitor that blocks the formation of polar Z ring septums. Rapidly oscillates between the poles of the cell to destabilize FtsZ filaments that have formed before they mature into polar Z rings. Prevents FtsZ polymerization.</text>
</comment>
<comment type="similarity">
    <text evidence="1 6">Belongs to the MinC family.</text>
</comment>
<evidence type="ECO:0000256" key="4">
    <source>
        <dbReference type="ARBA" id="ARBA00023306"/>
    </source>
</evidence>
<dbReference type="PANTHER" id="PTHR34108">
    <property type="entry name" value="SEPTUM SITE-DETERMINING PROTEIN MINC"/>
    <property type="match status" value="1"/>
</dbReference>
<reference evidence="10" key="1">
    <citation type="journal article" date="2021" name="PeerJ">
        <title>Extensive microbial diversity within the chicken gut microbiome revealed by metagenomics and culture.</title>
        <authorList>
            <person name="Gilroy R."/>
            <person name="Ravi A."/>
            <person name="Getino M."/>
            <person name="Pursley I."/>
            <person name="Horton D.L."/>
            <person name="Alikhan N.F."/>
            <person name="Baker D."/>
            <person name="Gharbi K."/>
            <person name="Hall N."/>
            <person name="Watson M."/>
            <person name="Adriaenssens E.M."/>
            <person name="Foster-Nyarko E."/>
            <person name="Jarju S."/>
            <person name="Secka A."/>
            <person name="Antonio M."/>
            <person name="Oren A."/>
            <person name="Chaudhuri R.R."/>
            <person name="La Ragione R."/>
            <person name="Hildebrand F."/>
            <person name="Pallen M.J."/>
        </authorList>
    </citation>
    <scope>NUCLEOTIDE SEQUENCE</scope>
    <source>
        <strain evidence="10">9264</strain>
    </source>
</reference>